<accession>A0AAV7A089</accession>
<evidence type="ECO:0000256" key="3">
    <source>
        <dbReference type="ARBA" id="ARBA00023128"/>
    </source>
</evidence>
<comment type="subcellular location">
    <subcellularLocation>
        <location evidence="1">Mitochondrion</location>
    </subcellularLocation>
</comment>
<dbReference type="PANTHER" id="PTHR15590">
    <property type="entry name" value="CX9C MOTIF-CONTAINING PROTEIN 4"/>
    <property type="match status" value="1"/>
</dbReference>
<evidence type="ECO:0000313" key="9">
    <source>
        <dbReference type="Proteomes" id="UP000824782"/>
    </source>
</evidence>
<dbReference type="Pfam" id="PF08991">
    <property type="entry name" value="CMC4"/>
    <property type="match status" value="1"/>
</dbReference>
<evidence type="ECO:0000256" key="5">
    <source>
        <dbReference type="PIRSR" id="PIRSR627179-50"/>
    </source>
</evidence>
<dbReference type="EMBL" id="WNYA01000010">
    <property type="protein sequence ID" value="KAG8554170.1"/>
    <property type="molecule type" value="Genomic_DNA"/>
</dbReference>
<name>A0AAV7A089_ENGPU</name>
<keyword evidence="7" id="KW-1133">Transmembrane helix</keyword>
<keyword evidence="3" id="KW-0496">Mitochondrion</keyword>
<evidence type="ECO:0000313" key="8">
    <source>
        <dbReference type="EMBL" id="KAG8554170.1"/>
    </source>
</evidence>
<reference evidence="8" key="1">
    <citation type="thesis" date="2020" institute="ProQuest LLC" country="789 East Eisenhower Parkway, Ann Arbor, MI, USA">
        <title>Comparative Genomics and Chromosome Evolution.</title>
        <authorList>
            <person name="Mudd A.B."/>
        </authorList>
    </citation>
    <scope>NUCLEOTIDE SEQUENCE</scope>
    <source>
        <strain evidence="8">237g6f4</strain>
        <tissue evidence="8">Blood</tissue>
    </source>
</reference>
<dbReference type="InterPro" id="IPR027179">
    <property type="entry name" value="CMC4"/>
</dbReference>
<dbReference type="SUPFAM" id="SSF47072">
    <property type="entry name" value="Cysteine alpha-hairpin motif"/>
    <property type="match status" value="1"/>
</dbReference>
<dbReference type="Gene3D" id="1.10.287.1130">
    <property type="entry name" value="CytochromE C oxidase copper chaperone"/>
    <property type="match status" value="1"/>
</dbReference>
<proteinExistence type="inferred from homology"/>
<keyword evidence="9" id="KW-1185">Reference proteome</keyword>
<dbReference type="PANTHER" id="PTHR15590:SF0">
    <property type="entry name" value="CX9C MOTIF-CONTAINING PROTEIN 4"/>
    <property type="match status" value="1"/>
</dbReference>
<evidence type="ECO:0000256" key="1">
    <source>
        <dbReference type="ARBA" id="ARBA00004173"/>
    </source>
</evidence>
<dbReference type="GO" id="GO:0005758">
    <property type="term" value="C:mitochondrial intermembrane space"/>
    <property type="evidence" value="ECO:0007669"/>
    <property type="project" value="TreeGrafter"/>
</dbReference>
<sequence>MYLVPLPYLLNFLFGTLSLFFRLLMPPRKDPCQKAACAIQKCLQLNNYMENKCEEEIQAMRNCCSKLGTQESTCCSGFHDQQGDKRSLKDSSVTDGGKTFIKS</sequence>
<feature type="disulfide bond" evidence="5">
    <location>
        <begin position="64"/>
        <end position="75"/>
    </location>
</feature>
<dbReference type="Proteomes" id="UP000824782">
    <property type="component" value="Unassembled WGS sequence"/>
</dbReference>
<evidence type="ECO:0008006" key="10">
    <source>
        <dbReference type="Google" id="ProtNLM"/>
    </source>
</evidence>
<dbReference type="AlphaFoldDB" id="A0AAV7A089"/>
<feature type="disulfide bond" evidence="5">
    <location>
        <begin position="42"/>
        <end position="53"/>
    </location>
</feature>
<evidence type="ECO:0000256" key="6">
    <source>
        <dbReference type="SAM" id="MobiDB-lite"/>
    </source>
</evidence>
<comment type="caution">
    <text evidence="8">The sequence shown here is derived from an EMBL/GenBank/DDBJ whole genome shotgun (WGS) entry which is preliminary data.</text>
</comment>
<evidence type="ECO:0000256" key="4">
    <source>
        <dbReference type="ARBA" id="ARBA00023157"/>
    </source>
</evidence>
<evidence type="ECO:0000256" key="7">
    <source>
        <dbReference type="SAM" id="Phobius"/>
    </source>
</evidence>
<gene>
    <name evidence="8" type="ORF">GDO81_003697</name>
</gene>
<feature type="transmembrane region" description="Helical" evidence="7">
    <location>
        <begin position="6"/>
        <end position="24"/>
    </location>
</feature>
<dbReference type="PROSITE" id="PS51808">
    <property type="entry name" value="CHCH"/>
    <property type="match status" value="1"/>
</dbReference>
<protein>
    <recommendedName>
        <fullName evidence="10">Cx9C motif-containing protein 4</fullName>
    </recommendedName>
</protein>
<feature type="region of interest" description="Disordered" evidence="6">
    <location>
        <begin position="79"/>
        <end position="103"/>
    </location>
</feature>
<evidence type="ECO:0000256" key="2">
    <source>
        <dbReference type="ARBA" id="ARBA00009858"/>
    </source>
</evidence>
<keyword evidence="7" id="KW-0812">Transmembrane</keyword>
<feature type="disulfide bond" evidence="5">
    <location>
        <begin position="32"/>
        <end position="63"/>
    </location>
</feature>
<organism evidence="8 9">
    <name type="scientific">Engystomops pustulosus</name>
    <name type="common">Tungara frog</name>
    <name type="synonym">Physalaemus pustulosus</name>
    <dbReference type="NCBI Taxonomy" id="76066"/>
    <lineage>
        <taxon>Eukaryota</taxon>
        <taxon>Metazoa</taxon>
        <taxon>Chordata</taxon>
        <taxon>Craniata</taxon>
        <taxon>Vertebrata</taxon>
        <taxon>Euteleostomi</taxon>
        <taxon>Amphibia</taxon>
        <taxon>Batrachia</taxon>
        <taxon>Anura</taxon>
        <taxon>Neobatrachia</taxon>
        <taxon>Hyloidea</taxon>
        <taxon>Leptodactylidae</taxon>
        <taxon>Leiuperinae</taxon>
        <taxon>Engystomops</taxon>
    </lineage>
</organism>
<comment type="similarity">
    <text evidence="2">Belongs to the CMC4 family.</text>
</comment>
<dbReference type="InterPro" id="IPR009069">
    <property type="entry name" value="Cys_alpha_HP_mot_SF"/>
</dbReference>
<keyword evidence="4 5" id="KW-1015">Disulfide bond</keyword>
<keyword evidence="7" id="KW-0472">Membrane</keyword>